<keyword evidence="3 6" id="KW-0378">Hydrolase</keyword>
<evidence type="ECO:0000256" key="3">
    <source>
        <dbReference type="ARBA" id="ARBA00022801"/>
    </source>
</evidence>
<organism evidence="6 7">
    <name type="scientific">Muricoccus nepalensis</name>
    <dbReference type="NCBI Taxonomy" id="1854500"/>
    <lineage>
        <taxon>Bacteria</taxon>
        <taxon>Pseudomonadati</taxon>
        <taxon>Pseudomonadota</taxon>
        <taxon>Alphaproteobacteria</taxon>
        <taxon>Acetobacterales</taxon>
        <taxon>Roseomonadaceae</taxon>
        <taxon>Muricoccus</taxon>
    </lineage>
</organism>
<dbReference type="InterPro" id="IPR001279">
    <property type="entry name" value="Metallo-B-lactamas"/>
</dbReference>
<accession>A0A502GCS9</accession>
<keyword evidence="7" id="KW-1185">Reference proteome</keyword>
<dbReference type="PANTHER" id="PTHR42978">
    <property type="entry name" value="QUORUM-QUENCHING LACTONASE YTNP-RELATED-RELATED"/>
    <property type="match status" value="1"/>
</dbReference>
<dbReference type="Gene3D" id="3.60.15.10">
    <property type="entry name" value="Ribonuclease Z/Hydroxyacylglutathione hydrolase-like"/>
    <property type="match status" value="1"/>
</dbReference>
<evidence type="ECO:0000256" key="1">
    <source>
        <dbReference type="ARBA" id="ARBA00007749"/>
    </source>
</evidence>
<proteinExistence type="inferred from homology"/>
<dbReference type="GO" id="GO:0016787">
    <property type="term" value="F:hydrolase activity"/>
    <property type="evidence" value="ECO:0007669"/>
    <property type="project" value="UniProtKB-KW"/>
</dbReference>
<sequence length="275" mass="29719">MRVHAIECGSMRPYGGGFWDGVTAGLGPAHLACRCLLLETEAGLVLVDTGFGLDDAARPVPRLNRGFLLADRPHLEPDETAVSRLRRMGLDPRDVRHIVMTHLDFDHAGGLTDFPAATVHVSAREAAAARQRGTPRERARYRPAQLDHPMREYGAAGEPWFGLPTLRGLEGLPPSVFLVELPGHTAGHCGVAVGTGNGWVLHAGDTIFLHSELDTPPATPPLASAYASFMQVDREARLESRRRLAALARDHAQEVTILCTHDPVLPDGAGRRVIA</sequence>
<comment type="similarity">
    <text evidence="1">Belongs to the metallo-beta-lactamase superfamily.</text>
</comment>
<dbReference type="CDD" id="cd07742">
    <property type="entry name" value="metallo-hydrolase-like_MBL-fold"/>
    <property type="match status" value="1"/>
</dbReference>
<dbReference type="OrthoDB" id="9773738at2"/>
<dbReference type="GO" id="GO:0046872">
    <property type="term" value="F:metal ion binding"/>
    <property type="evidence" value="ECO:0007669"/>
    <property type="project" value="UniProtKB-KW"/>
</dbReference>
<dbReference type="Pfam" id="PF00753">
    <property type="entry name" value="Lactamase_B"/>
    <property type="match status" value="1"/>
</dbReference>
<keyword evidence="2" id="KW-0479">Metal-binding</keyword>
<keyword evidence="4" id="KW-0862">Zinc</keyword>
<dbReference type="InterPro" id="IPR036866">
    <property type="entry name" value="RibonucZ/Hydroxyglut_hydro"/>
</dbReference>
<dbReference type="InterPro" id="IPR051013">
    <property type="entry name" value="MBL_superfamily_lactonases"/>
</dbReference>
<dbReference type="AlphaFoldDB" id="A0A502GCS9"/>
<name>A0A502GCS9_9PROT</name>
<gene>
    <name evidence="6" type="ORF">EAH89_04730</name>
</gene>
<evidence type="ECO:0000256" key="4">
    <source>
        <dbReference type="ARBA" id="ARBA00022833"/>
    </source>
</evidence>
<reference evidence="6 7" key="1">
    <citation type="journal article" date="2019" name="Environ. Microbiol.">
        <title>Species interactions and distinct microbial communities in high Arctic permafrost affected cryosols are associated with the CH4 and CO2 gas fluxes.</title>
        <authorList>
            <person name="Altshuler I."/>
            <person name="Hamel J."/>
            <person name="Turney S."/>
            <person name="Magnuson E."/>
            <person name="Levesque R."/>
            <person name="Greer C."/>
            <person name="Whyte L.G."/>
        </authorList>
    </citation>
    <scope>NUCLEOTIDE SEQUENCE [LARGE SCALE GENOMIC DNA]</scope>
    <source>
        <strain evidence="6 7">S9.3B</strain>
    </source>
</reference>
<evidence type="ECO:0000256" key="2">
    <source>
        <dbReference type="ARBA" id="ARBA00022723"/>
    </source>
</evidence>
<evidence type="ECO:0000259" key="5">
    <source>
        <dbReference type="SMART" id="SM00849"/>
    </source>
</evidence>
<dbReference type="Proteomes" id="UP000317078">
    <property type="component" value="Unassembled WGS sequence"/>
</dbReference>
<feature type="domain" description="Metallo-beta-lactamase" evidence="5">
    <location>
        <begin position="32"/>
        <end position="261"/>
    </location>
</feature>
<dbReference type="SMART" id="SM00849">
    <property type="entry name" value="Lactamase_B"/>
    <property type="match status" value="1"/>
</dbReference>
<dbReference type="EMBL" id="RCZP01000003">
    <property type="protein sequence ID" value="TPG59551.1"/>
    <property type="molecule type" value="Genomic_DNA"/>
</dbReference>
<dbReference type="SUPFAM" id="SSF56281">
    <property type="entry name" value="Metallo-hydrolase/oxidoreductase"/>
    <property type="match status" value="1"/>
</dbReference>
<evidence type="ECO:0000313" key="6">
    <source>
        <dbReference type="EMBL" id="TPG59551.1"/>
    </source>
</evidence>
<protein>
    <submittedName>
        <fullName evidence="6">MBL fold metallo-hydrolase</fullName>
    </submittedName>
</protein>
<dbReference type="PANTHER" id="PTHR42978:SF3">
    <property type="entry name" value="BLR3078 PROTEIN"/>
    <property type="match status" value="1"/>
</dbReference>
<comment type="caution">
    <text evidence="6">The sequence shown here is derived from an EMBL/GenBank/DDBJ whole genome shotgun (WGS) entry which is preliminary data.</text>
</comment>
<evidence type="ECO:0000313" key="7">
    <source>
        <dbReference type="Proteomes" id="UP000317078"/>
    </source>
</evidence>